<accession>A0ABV7K3W8</accession>
<dbReference type="Proteomes" id="UP001595583">
    <property type="component" value="Unassembled WGS sequence"/>
</dbReference>
<protein>
    <submittedName>
        <fullName evidence="1">Uncharacterized protein</fullName>
    </submittedName>
</protein>
<gene>
    <name evidence="1" type="ORF">ACFOHJ_02555</name>
</gene>
<name>A0ABV7K3W8_9HYPH</name>
<dbReference type="RefSeq" id="WP_378218214.1">
    <property type="nucleotide sequence ID" value="NZ_JBHRTK010000002.1"/>
</dbReference>
<evidence type="ECO:0000313" key="2">
    <source>
        <dbReference type="Proteomes" id="UP001595583"/>
    </source>
</evidence>
<organism evidence="1 2">
    <name type="scientific">Aquamicrobium soli</name>
    <dbReference type="NCBI Taxonomy" id="1811518"/>
    <lineage>
        <taxon>Bacteria</taxon>
        <taxon>Pseudomonadati</taxon>
        <taxon>Pseudomonadota</taxon>
        <taxon>Alphaproteobacteria</taxon>
        <taxon>Hyphomicrobiales</taxon>
        <taxon>Phyllobacteriaceae</taxon>
        <taxon>Aquamicrobium</taxon>
    </lineage>
</organism>
<comment type="caution">
    <text evidence="1">The sequence shown here is derived from an EMBL/GenBank/DDBJ whole genome shotgun (WGS) entry which is preliminary data.</text>
</comment>
<reference evidence="2" key="1">
    <citation type="journal article" date="2019" name="Int. J. Syst. Evol. Microbiol.">
        <title>The Global Catalogue of Microorganisms (GCM) 10K type strain sequencing project: providing services to taxonomists for standard genome sequencing and annotation.</title>
        <authorList>
            <consortium name="The Broad Institute Genomics Platform"/>
            <consortium name="The Broad Institute Genome Sequencing Center for Infectious Disease"/>
            <person name="Wu L."/>
            <person name="Ma J."/>
        </authorList>
    </citation>
    <scope>NUCLEOTIDE SEQUENCE [LARGE SCALE GENOMIC DNA]</scope>
    <source>
        <strain evidence="2">KCTC 52165</strain>
    </source>
</reference>
<dbReference type="EMBL" id="JBHRTK010000002">
    <property type="protein sequence ID" value="MFC3205080.1"/>
    <property type="molecule type" value="Genomic_DNA"/>
</dbReference>
<evidence type="ECO:0000313" key="1">
    <source>
        <dbReference type="EMBL" id="MFC3205080.1"/>
    </source>
</evidence>
<sequence length="99" mass="10716">MDDPKAASAQVRACENIIAWGAGKPGRYVDIGNLKGLTVFEAVDEVIAATARGACSLEDGEALVDMLKKRVDLTEVEKMRAELQHLKAQRAHDVQARPS</sequence>
<keyword evidence="2" id="KW-1185">Reference proteome</keyword>
<proteinExistence type="predicted"/>